<sequence>MALAEHNKRSNELEEENIQLRTAIKGRDASLESIKSEKTNIISEKKSIEAKYVDEIILLTNANKFVAGLLQKFQMPTQTISMLSKTSKIAYQDLHKTGLGFANPWYGKKARLSQPSLYCGEEILKPVHPKPLVHDSEETTALSEVSRATMEHNRVLELEAQVLETQKMLSNSGNDDSTASSVNVQALETELCQLKDTITSLRIENDALKVTNANVHRCNKELTLVNTYLRKPSSGITKPANPKVIAPGMYAVNPKYIIPHRRDNRETPIPVPKKKHVTFREPQSTTRITSKPDTAIKQPNVSVPLSTRVKPASGASKPVPKSNAWIYRRCLNFDSYDNRVFNSMNYGTRNHSKAKSSVSTTKTVRKPNLVAPKKPMWKPTGRHFMLYASSPLTKILEPTVEPVELTPSVSSNFSLTAESSLSSLADIFTKALPRERFETLLPLLGVRQMSPETLKELQEKTFE</sequence>
<proteinExistence type="predicted"/>
<gene>
    <name evidence="1" type="ORF">Tci_610268</name>
</gene>
<evidence type="ECO:0000313" key="1">
    <source>
        <dbReference type="EMBL" id="GFA38296.1"/>
    </source>
</evidence>
<dbReference type="EMBL" id="BKCJ010414548">
    <property type="protein sequence ID" value="GFA38296.1"/>
    <property type="molecule type" value="Genomic_DNA"/>
</dbReference>
<accession>A0A699JI65</accession>
<comment type="caution">
    <text evidence="1">The sequence shown here is derived from an EMBL/GenBank/DDBJ whole genome shotgun (WGS) entry which is preliminary data.</text>
</comment>
<reference evidence="1" key="1">
    <citation type="journal article" date="2019" name="Sci. Rep.">
        <title>Draft genome of Tanacetum cinerariifolium, the natural source of mosquito coil.</title>
        <authorList>
            <person name="Yamashiro T."/>
            <person name="Shiraishi A."/>
            <person name="Satake H."/>
            <person name="Nakayama K."/>
        </authorList>
    </citation>
    <scope>NUCLEOTIDE SEQUENCE</scope>
</reference>
<dbReference type="AlphaFoldDB" id="A0A699JI65"/>
<organism evidence="1">
    <name type="scientific">Tanacetum cinerariifolium</name>
    <name type="common">Dalmatian daisy</name>
    <name type="synonym">Chrysanthemum cinerariifolium</name>
    <dbReference type="NCBI Taxonomy" id="118510"/>
    <lineage>
        <taxon>Eukaryota</taxon>
        <taxon>Viridiplantae</taxon>
        <taxon>Streptophyta</taxon>
        <taxon>Embryophyta</taxon>
        <taxon>Tracheophyta</taxon>
        <taxon>Spermatophyta</taxon>
        <taxon>Magnoliopsida</taxon>
        <taxon>eudicotyledons</taxon>
        <taxon>Gunneridae</taxon>
        <taxon>Pentapetalae</taxon>
        <taxon>asterids</taxon>
        <taxon>campanulids</taxon>
        <taxon>Asterales</taxon>
        <taxon>Asteraceae</taxon>
        <taxon>Asteroideae</taxon>
        <taxon>Anthemideae</taxon>
        <taxon>Anthemidinae</taxon>
        <taxon>Tanacetum</taxon>
    </lineage>
</organism>
<name>A0A699JI65_TANCI</name>
<protein>
    <submittedName>
        <fullName evidence="1">Uncharacterized protein</fullName>
    </submittedName>
</protein>